<dbReference type="RefSeq" id="WP_169145495.1">
    <property type="nucleotide sequence ID" value="NZ_JABBGA010000006.1"/>
</dbReference>
<proteinExistence type="predicted"/>
<evidence type="ECO:0000256" key="6">
    <source>
        <dbReference type="ARBA" id="ARBA00022694"/>
    </source>
</evidence>
<dbReference type="SUPFAM" id="SSF54373">
    <property type="entry name" value="FAD-linked reductases, C-terminal domain"/>
    <property type="match status" value="1"/>
</dbReference>
<evidence type="ECO:0000256" key="7">
    <source>
        <dbReference type="ARBA" id="ARBA00022827"/>
    </source>
</evidence>
<dbReference type="EC" id="2.1.1.61" evidence="11"/>
<dbReference type="InterPro" id="IPR006076">
    <property type="entry name" value="FAD-dep_OxRdtase"/>
</dbReference>
<dbReference type="AlphaFoldDB" id="A0A848G401"/>
<dbReference type="Pfam" id="PF01266">
    <property type="entry name" value="DAO"/>
    <property type="match status" value="1"/>
</dbReference>
<comment type="caution">
    <text evidence="11">The sequence shown here is derived from an EMBL/GenBank/DDBJ whole genome shotgun (WGS) entry which is preliminary data.</text>
</comment>
<evidence type="ECO:0000256" key="9">
    <source>
        <dbReference type="ARBA" id="ARBA00023268"/>
    </source>
</evidence>
<evidence type="ECO:0000256" key="2">
    <source>
        <dbReference type="ARBA" id="ARBA00022603"/>
    </source>
</evidence>
<keyword evidence="12" id="KW-1185">Reference proteome</keyword>
<keyword evidence="7" id="KW-0274">FAD</keyword>
<keyword evidence="1" id="KW-0963">Cytoplasm</keyword>
<organism evidence="11 12">
    <name type="scientific">Zoogloea dura</name>
    <dbReference type="NCBI Taxonomy" id="2728840"/>
    <lineage>
        <taxon>Bacteria</taxon>
        <taxon>Pseudomonadati</taxon>
        <taxon>Pseudomonadota</taxon>
        <taxon>Betaproteobacteria</taxon>
        <taxon>Rhodocyclales</taxon>
        <taxon>Zoogloeaceae</taxon>
        <taxon>Zoogloea</taxon>
    </lineage>
</organism>
<dbReference type="GO" id="GO:0032259">
    <property type="term" value="P:methylation"/>
    <property type="evidence" value="ECO:0007669"/>
    <property type="project" value="UniProtKB-KW"/>
</dbReference>
<feature type="domain" description="FAD dependent oxidoreductase" evidence="10">
    <location>
        <begin position="8"/>
        <end position="362"/>
    </location>
</feature>
<dbReference type="Proteomes" id="UP000580043">
    <property type="component" value="Unassembled WGS sequence"/>
</dbReference>
<evidence type="ECO:0000313" key="11">
    <source>
        <dbReference type="EMBL" id="NML25942.1"/>
    </source>
</evidence>
<keyword evidence="8" id="KW-0560">Oxidoreductase</keyword>
<evidence type="ECO:0000256" key="5">
    <source>
        <dbReference type="ARBA" id="ARBA00022691"/>
    </source>
</evidence>
<keyword evidence="3" id="KW-0285">Flavoprotein</keyword>
<dbReference type="GO" id="GO:0004808">
    <property type="term" value="F:tRNA (5-methylaminomethyl-2-thiouridylate)(34)-methyltransferase activity"/>
    <property type="evidence" value="ECO:0007669"/>
    <property type="project" value="UniProtKB-EC"/>
</dbReference>
<dbReference type="GO" id="GO:0008033">
    <property type="term" value="P:tRNA processing"/>
    <property type="evidence" value="ECO:0007669"/>
    <property type="project" value="UniProtKB-KW"/>
</dbReference>
<keyword evidence="4 11" id="KW-0808">Transferase</keyword>
<dbReference type="PANTHER" id="PTHR13847:SF283">
    <property type="entry name" value="TRNA 5-METHYLAMINOMETHYL-2-THIOURIDINE BIOSYNTHESIS BIFUNCTIONAL PROTEIN MNMC"/>
    <property type="match status" value="1"/>
</dbReference>
<sequence length="398" mass="42659">MPKERFALIIGAGVAGTSVAERLAARGWRISIIDEADRPGQGASGNRAGVFRPLPSLDDNRLARITRAGFLHGLRHLAQLAERGHPVRWEATGVLHLARDAKQETKMRAVVDAHRPPANYLRFVDREEAGKLADWPVELGGWWFPGGGWIQPPSLCASNLAAGGKQISTHFRQHLARLERVAGDWIALAADGTEIARAPVAILANGVGIRALPQAAPLPVRPARGQVSHLPATSGSAPRIVVCRLGYVSPEVDGIRCAGATFIADDDGSELREEEHRENLTKLDFILPGYAAAFDPATLGGRVGFRPASPDRLPMVGAVPAVDRAERTTPLADIPRHPGLYAVSGFGARGLVWASLMGELLACQLNDAPLPLEQDLVDAVDPARYLLKPPRPDRGGDE</sequence>
<dbReference type="SUPFAM" id="SSF51905">
    <property type="entry name" value="FAD/NAD(P)-binding domain"/>
    <property type="match status" value="1"/>
</dbReference>
<dbReference type="GO" id="GO:0016645">
    <property type="term" value="F:oxidoreductase activity, acting on the CH-NH group of donors"/>
    <property type="evidence" value="ECO:0007669"/>
    <property type="project" value="InterPro"/>
</dbReference>
<evidence type="ECO:0000256" key="8">
    <source>
        <dbReference type="ARBA" id="ARBA00023002"/>
    </source>
</evidence>
<dbReference type="InterPro" id="IPR036188">
    <property type="entry name" value="FAD/NAD-bd_sf"/>
</dbReference>
<dbReference type="GO" id="GO:0005737">
    <property type="term" value="C:cytoplasm"/>
    <property type="evidence" value="ECO:0007669"/>
    <property type="project" value="TreeGrafter"/>
</dbReference>
<evidence type="ECO:0000256" key="1">
    <source>
        <dbReference type="ARBA" id="ARBA00022490"/>
    </source>
</evidence>
<dbReference type="PANTHER" id="PTHR13847">
    <property type="entry name" value="SARCOSINE DEHYDROGENASE-RELATED"/>
    <property type="match status" value="1"/>
</dbReference>
<dbReference type="Gene3D" id="3.50.50.60">
    <property type="entry name" value="FAD/NAD(P)-binding domain"/>
    <property type="match status" value="1"/>
</dbReference>
<keyword evidence="2 11" id="KW-0489">Methyltransferase</keyword>
<evidence type="ECO:0000259" key="10">
    <source>
        <dbReference type="Pfam" id="PF01266"/>
    </source>
</evidence>
<dbReference type="Gene3D" id="3.30.9.10">
    <property type="entry name" value="D-Amino Acid Oxidase, subunit A, domain 2"/>
    <property type="match status" value="1"/>
</dbReference>
<protein>
    <submittedName>
        <fullName evidence="11">FAD-dependent 5-carboxymethylaminomethyl-2-thiouridine(34) oxidoreductase MnmC</fullName>
        <ecNumber evidence="11">2.1.1.61</ecNumber>
    </submittedName>
</protein>
<gene>
    <name evidence="11" type="primary">mnmC</name>
    <name evidence="11" type="ORF">HHL15_09330</name>
</gene>
<keyword evidence="9" id="KW-0511">Multifunctional enzyme</keyword>
<name>A0A848G401_9RHOO</name>
<dbReference type="NCBIfam" id="TIGR03197">
    <property type="entry name" value="MnmC_Cterm"/>
    <property type="match status" value="1"/>
</dbReference>
<reference evidence="11 12" key="1">
    <citation type="submission" date="2020-04" db="EMBL/GenBank/DDBJ databases">
        <title>Zoogloea sp. G-4-1-14 isolated from soil.</title>
        <authorList>
            <person name="Dahal R.H."/>
        </authorList>
    </citation>
    <scope>NUCLEOTIDE SEQUENCE [LARGE SCALE GENOMIC DNA]</scope>
    <source>
        <strain evidence="11 12">G-4-1-14</strain>
    </source>
</reference>
<evidence type="ECO:0000313" key="12">
    <source>
        <dbReference type="Proteomes" id="UP000580043"/>
    </source>
</evidence>
<evidence type="ECO:0000256" key="4">
    <source>
        <dbReference type="ARBA" id="ARBA00022679"/>
    </source>
</evidence>
<accession>A0A848G401</accession>
<dbReference type="EMBL" id="JABBGA010000006">
    <property type="protein sequence ID" value="NML25942.1"/>
    <property type="molecule type" value="Genomic_DNA"/>
</dbReference>
<keyword evidence="6" id="KW-0819">tRNA processing</keyword>
<keyword evidence="5" id="KW-0949">S-adenosyl-L-methionine</keyword>
<evidence type="ECO:0000256" key="3">
    <source>
        <dbReference type="ARBA" id="ARBA00022630"/>
    </source>
</evidence>
<dbReference type="InterPro" id="IPR017610">
    <property type="entry name" value="tRNA_S-uridine_synth_MnmC_C"/>
</dbReference>